<dbReference type="eggNOG" id="ENOG502RATZ">
    <property type="taxonomic scope" value="Eukaryota"/>
</dbReference>
<feature type="compositionally biased region" description="Polar residues" evidence="1">
    <location>
        <begin position="135"/>
        <end position="147"/>
    </location>
</feature>
<accession>C1H783</accession>
<dbReference type="HOGENOM" id="CLU_1390632_0_0_1"/>
<dbReference type="KEGG" id="pbl:PAAG_06624"/>
<name>C1H783_PARBA</name>
<feature type="compositionally biased region" description="Basic and acidic residues" evidence="1">
    <location>
        <begin position="11"/>
        <end position="20"/>
    </location>
</feature>
<dbReference type="VEuPathDB" id="FungiDB:PAAG_06624"/>
<keyword evidence="3" id="KW-1185">Reference proteome</keyword>
<dbReference type="AlphaFoldDB" id="C1H783"/>
<feature type="region of interest" description="Disordered" evidence="1">
    <location>
        <begin position="135"/>
        <end position="162"/>
    </location>
</feature>
<dbReference type="RefSeq" id="XP_002791454.2">
    <property type="nucleotide sequence ID" value="XM_002791408.2"/>
</dbReference>
<evidence type="ECO:0000313" key="3">
    <source>
        <dbReference type="Proteomes" id="UP000002059"/>
    </source>
</evidence>
<feature type="region of interest" description="Disordered" evidence="1">
    <location>
        <begin position="1"/>
        <end position="24"/>
    </location>
</feature>
<evidence type="ECO:0000256" key="1">
    <source>
        <dbReference type="SAM" id="MobiDB-lite"/>
    </source>
</evidence>
<reference evidence="2 3" key="1">
    <citation type="journal article" date="2011" name="PLoS Genet.">
        <title>Comparative genomic analysis of human fungal pathogens causing paracoccidioidomycosis.</title>
        <authorList>
            <person name="Desjardins C.A."/>
            <person name="Champion M.D."/>
            <person name="Holder J.W."/>
            <person name="Muszewska A."/>
            <person name="Goldberg J."/>
            <person name="Bailao A.M."/>
            <person name="Brigido M.M."/>
            <person name="Ferreira M.E."/>
            <person name="Garcia A.M."/>
            <person name="Grynberg M."/>
            <person name="Gujja S."/>
            <person name="Heiman D.I."/>
            <person name="Henn M.R."/>
            <person name="Kodira C.D."/>
            <person name="Leon-Narvaez H."/>
            <person name="Longo L.V."/>
            <person name="Ma L.J."/>
            <person name="Malavazi I."/>
            <person name="Matsuo A.L."/>
            <person name="Morais F.V."/>
            <person name="Pereira M."/>
            <person name="Rodriguez-Brito S."/>
            <person name="Sakthikumar S."/>
            <person name="Salem-Izacc S.M."/>
            <person name="Sykes S.M."/>
            <person name="Teixeira M.M."/>
            <person name="Vallejo M.C."/>
            <person name="Walter M.E."/>
            <person name="Yandava C."/>
            <person name="Young S."/>
            <person name="Zeng Q."/>
            <person name="Zucker J."/>
            <person name="Felipe M.S."/>
            <person name="Goldman G.H."/>
            <person name="Haas B.J."/>
            <person name="McEwen J.G."/>
            <person name="Nino-Vega G."/>
            <person name="Puccia R."/>
            <person name="San-Blas G."/>
            <person name="Soares C.M."/>
            <person name="Birren B.W."/>
            <person name="Cuomo C.A."/>
        </authorList>
    </citation>
    <scope>NUCLEOTIDE SEQUENCE [LARGE SCALE GENOMIC DNA]</scope>
    <source>
        <strain evidence="3">ATCC MYA-826 / Pb01</strain>
    </source>
</reference>
<dbReference type="GeneID" id="9094600"/>
<gene>
    <name evidence="2" type="ORF">PAAG_06624</name>
</gene>
<evidence type="ECO:0000313" key="2">
    <source>
        <dbReference type="EMBL" id="EEH35577.2"/>
    </source>
</evidence>
<organism evidence="2 3">
    <name type="scientific">Paracoccidioides lutzii (strain ATCC MYA-826 / Pb01)</name>
    <name type="common">Paracoccidioides brasiliensis</name>
    <dbReference type="NCBI Taxonomy" id="502779"/>
    <lineage>
        <taxon>Eukaryota</taxon>
        <taxon>Fungi</taxon>
        <taxon>Dikarya</taxon>
        <taxon>Ascomycota</taxon>
        <taxon>Pezizomycotina</taxon>
        <taxon>Eurotiomycetes</taxon>
        <taxon>Eurotiomycetidae</taxon>
        <taxon>Onygenales</taxon>
        <taxon>Ajellomycetaceae</taxon>
        <taxon>Paracoccidioides</taxon>
    </lineage>
</organism>
<dbReference type="OrthoDB" id="5231661at2759"/>
<sequence>MAHPLAPWTATDRDKYEREAPTSSLHSTFGMESVFTERSQLPVEQVAISRILHSYIYNPSATTAGEPRDLNLPLTSSSDSYRRPKLTSATINTAYSFYKTCSPSLSSSPSLTTFSILPTAKSNFSITGAIPSSNGCGSLRAPTNNQTQRKHSKDDTEGNAEIPTFSLEGLGLSRNMKMVVRATIGVIGTTETLFLM</sequence>
<dbReference type="Proteomes" id="UP000002059">
    <property type="component" value="Partially assembled WGS sequence"/>
</dbReference>
<dbReference type="EMBL" id="KN294010">
    <property type="protein sequence ID" value="EEH35577.2"/>
    <property type="molecule type" value="Genomic_DNA"/>
</dbReference>
<proteinExistence type="predicted"/>
<protein>
    <submittedName>
        <fullName evidence="2">Uncharacterized protein</fullName>
    </submittedName>
</protein>